<dbReference type="AlphaFoldDB" id="A0ABC8SSZ9"/>
<dbReference type="EMBL" id="CAUOFW020003494">
    <property type="protein sequence ID" value="CAK9160289.1"/>
    <property type="molecule type" value="Genomic_DNA"/>
</dbReference>
<feature type="compositionally biased region" description="Basic and acidic residues" evidence="1">
    <location>
        <begin position="21"/>
        <end position="37"/>
    </location>
</feature>
<organism evidence="2 3">
    <name type="scientific">Ilex paraguariensis</name>
    <name type="common">yerba mate</name>
    <dbReference type="NCBI Taxonomy" id="185542"/>
    <lineage>
        <taxon>Eukaryota</taxon>
        <taxon>Viridiplantae</taxon>
        <taxon>Streptophyta</taxon>
        <taxon>Embryophyta</taxon>
        <taxon>Tracheophyta</taxon>
        <taxon>Spermatophyta</taxon>
        <taxon>Magnoliopsida</taxon>
        <taxon>eudicotyledons</taxon>
        <taxon>Gunneridae</taxon>
        <taxon>Pentapetalae</taxon>
        <taxon>asterids</taxon>
        <taxon>campanulids</taxon>
        <taxon>Aquifoliales</taxon>
        <taxon>Aquifoliaceae</taxon>
        <taxon>Ilex</taxon>
    </lineage>
</organism>
<feature type="non-terminal residue" evidence="2">
    <location>
        <position position="1"/>
    </location>
</feature>
<gene>
    <name evidence="2" type="ORF">ILEXP_LOCUS29031</name>
</gene>
<evidence type="ECO:0000256" key="1">
    <source>
        <dbReference type="SAM" id="MobiDB-lite"/>
    </source>
</evidence>
<feature type="compositionally biased region" description="Basic and acidic residues" evidence="1">
    <location>
        <begin position="50"/>
        <end position="63"/>
    </location>
</feature>
<evidence type="ECO:0000313" key="3">
    <source>
        <dbReference type="Proteomes" id="UP001642360"/>
    </source>
</evidence>
<evidence type="ECO:0000313" key="2">
    <source>
        <dbReference type="EMBL" id="CAK9160289.1"/>
    </source>
</evidence>
<proteinExistence type="predicted"/>
<accession>A0ABC8SSZ9</accession>
<protein>
    <recommendedName>
        <fullName evidence="4">Phage infection protein</fullName>
    </recommendedName>
</protein>
<dbReference type="Proteomes" id="UP001642360">
    <property type="component" value="Unassembled WGS sequence"/>
</dbReference>
<keyword evidence="3" id="KW-1185">Reference proteome</keyword>
<sequence length="107" mass="10931">IGALERERGLGGPMEVNLGGAKEEARLDSAKEADVRELGNANRGGPRMGSARDDARGLGDARARLGGARSDAEAKLGDARGDVRARLGGASDDSRAKLGSIMGDDAD</sequence>
<comment type="caution">
    <text evidence="2">The sequence shown here is derived from an EMBL/GenBank/DDBJ whole genome shotgun (WGS) entry which is preliminary data.</text>
</comment>
<reference evidence="2 3" key="1">
    <citation type="submission" date="2024-02" db="EMBL/GenBank/DDBJ databases">
        <authorList>
            <person name="Vignale AGUSTIN F."/>
            <person name="Sosa J E."/>
            <person name="Modenutti C."/>
        </authorList>
    </citation>
    <scope>NUCLEOTIDE SEQUENCE [LARGE SCALE GENOMIC DNA]</scope>
</reference>
<name>A0ABC8SSZ9_9AQUA</name>
<feature type="compositionally biased region" description="Basic and acidic residues" evidence="1">
    <location>
        <begin position="70"/>
        <end position="85"/>
    </location>
</feature>
<evidence type="ECO:0008006" key="4">
    <source>
        <dbReference type="Google" id="ProtNLM"/>
    </source>
</evidence>
<feature type="region of interest" description="Disordered" evidence="1">
    <location>
        <begin position="1"/>
        <end position="107"/>
    </location>
</feature>